<evidence type="ECO:0000256" key="2">
    <source>
        <dbReference type="ARBA" id="ARBA00022448"/>
    </source>
</evidence>
<feature type="domain" description="TonB-dependent receptor plug" evidence="11">
    <location>
        <begin position="35"/>
        <end position="154"/>
    </location>
</feature>
<evidence type="ECO:0000313" key="12">
    <source>
        <dbReference type="EMBL" id="MBB5986424.1"/>
    </source>
</evidence>
<keyword evidence="2 8" id="KW-0813">Transport</keyword>
<keyword evidence="13" id="KW-1185">Reference proteome</keyword>
<comment type="subcellular location">
    <subcellularLocation>
        <location evidence="1 8">Cell outer membrane</location>
        <topology evidence="1 8">Multi-pass membrane protein</topology>
    </subcellularLocation>
</comment>
<keyword evidence="4 8" id="KW-0812">Transmembrane</keyword>
<evidence type="ECO:0000256" key="4">
    <source>
        <dbReference type="ARBA" id="ARBA00022692"/>
    </source>
</evidence>
<evidence type="ECO:0000256" key="7">
    <source>
        <dbReference type="ARBA" id="ARBA00023237"/>
    </source>
</evidence>
<evidence type="ECO:0000256" key="9">
    <source>
        <dbReference type="RuleBase" id="RU003357"/>
    </source>
</evidence>
<dbReference type="Gene3D" id="2.40.170.20">
    <property type="entry name" value="TonB-dependent receptor, beta-barrel domain"/>
    <property type="match status" value="1"/>
</dbReference>
<dbReference type="InterPro" id="IPR036942">
    <property type="entry name" value="Beta-barrel_TonB_sf"/>
</dbReference>
<evidence type="ECO:0000256" key="8">
    <source>
        <dbReference type="PROSITE-ProRule" id="PRU01360"/>
    </source>
</evidence>
<dbReference type="Gene3D" id="2.170.130.10">
    <property type="entry name" value="TonB-dependent receptor, plug domain"/>
    <property type="match status" value="1"/>
</dbReference>
<evidence type="ECO:0000313" key="13">
    <source>
        <dbReference type="Proteomes" id="UP001138540"/>
    </source>
</evidence>
<keyword evidence="5 9" id="KW-0798">TonB box</keyword>
<keyword evidence="12" id="KW-0675">Receptor</keyword>
<dbReference type="Pfam" id="PF00593">
    <property type="entry name" value="TonB_dep_Rec_b-barrel"/>
    <property type="match status" value="1"/>
</dbReference>
<evidence type="ECO:0000256" key="3">
    <source>
        <dbReference type="ARBA" id="ARBA00022452"/>
    </source>
</evidence>
<dbReference type="RefSeq" id="WP_184153931.1">
    <property type="nucleotide sequence ID" value="NZ_JACHKA010000001.1"/>
</dbReference>
<evidence type="ECO:0000259" key="11">
    <source>
        <dbReference type="Pfam" id="PF07715"/>
    </source>
</evidence>
<dbReference type="PANTHER" id="PTHR47234">
    <property type="match status" value="1"/>
</dbReference>
<keyword evidence="6 8" id="KW-0472">Membrane</keyword>
<dbReference type="InterPro" id="IPR039426">
    <property type="entry name" value="TonB-dep_rcpt-like"/>
</dbReference>
<dbReference type="Pfam" id="PF07715">
    <property type="entry name" value="Plug"/>
    <property type="match status" value="1"/>
</dbReference>
<accession>A0ABR6NJQ8</accession>
<dbReference type="Proteomes" id="UP001138540">
    <property type="component" value="Unassembled WGS sequence"/>
</dbReference>
<dbReference type="InterPro" id="IPR000531">
    <property type="entry name" value="Beta-barrel_TonB"/>
</dbReference>
<dbReference type="EMBL" id="JACHKA010000001">
    <property type="protein sequence ID" value="MBB5986424.1"/>
    <property type="molecule type" value="Genomic_DNA"/>
</dbReference>
<proteinExistence type="inferred from homology"/>
<reference evidence="12 13" key="1">
    <citation type="submission" date="2020-08" db="EMBL/GenBank/DDBJ databases">
        <title>Exploring microbial biodiversity for novel pathways involved in the catabolism of aromatic compounds derived from lignin.</title>
        <authorList>
            <person name="Elkins J."/>
        </authorList>
    </citation>
    <scope>NUCLEOTIDE SEQUENCE [LARGE SCALE GENOMIC DNA]</scope>
    <source>
        <strain evidence="12 13">B1D3A</strain>
    </source>
</reference>
<dbReference type="PROSITE" id="PS52016">
    <property type="entry name" value="TONB_DEPENDENT_REC_3"/>
    <property type="match status" value="1"/>
</dbReference>
<evidence type="ECO:0000256" key="6">
    <source>
        <dbReference type="ARBA" id="ARBA00023136"/>
    </source>
</evidence>
<organism evidence="12 13">
    <name type="scientific">Sphingobium lignivorans</name>
    <dbReference type="NCBI Taxonomy" id="2735886"/>
    <lineage>
        <taxon>Bacteria</taxon>
        <taxon>Pseudomonadati</taxon>
        <taxon>Pseudomonadota</taxon>
        <taxon>Alphaproteobacteria</taxon>
        <taxon>Sphingomonadales</taxon>
        <taxon>Sphingomonadaceae</taxon>
        <taxon>Sphingobium</taxon>
    </lineage>
</organism>
<evidence type="ECO:0000256" key="5">
    <source>
        <dbReference type="ARBA" id="ARBA00023077"/>
    </source>
</evidence>
<feature type="domain" description="TonB-dependent receptor-like beta-barrel" evidence="10">
    <location>
        <begin position="392"/>
        <end position="887"/>
    </location>
</feature>
<evidence type="ECO:0000256" key="1">
    <source>
        <dbReference type="ARBA" id="ARBA00004571"/>
    </source>
</evidence>
<keyword evidence="3 8" id="KW-1134">Transmembrane beta strand</keyword>
<dbReference type="InterPro" id="IPR012910">
    <property type="entry name" value="Plug_dom"/>
</dbReference>
<gene>
    <name evidence="12" type="ORF">HNP60_002398</name>
</gene>
<name>A0ABR6NJQ8_9SPHN</name>
<dbReference type="PANTHER" id="PTHR47234:SF2">
    <property type="entry name" value="TONB-DEPENDENT RECEPTOR"/>
    <property type="match status" value="1"/>
</dbReference>
<sequence>MAQQDDAATSSTADNAPSTEAIVVTGSRLARGGFQAPTPVTVLGQEEIARQGSANIGDALNQLPSFRAQSTPATAGVSLANAGAQLSDLRGLGANRTLVLVNGRRFISGTVAGNPLSPAGAVDLNMIPTSLVARTEVVTGGASAAYGSDAVAGVVNLILDDRLEGLRGSAQLGMAERGDNVERFYSLAAGTSFAGGAGHIVLAGEYAGSDGIGSCYDRPFCAAEVAPITNPTPQANGLPRQVLLPNARPATASWGGLIVSGPLRGTEFADDGSTFQHDYGVYYGAGLFQSGGSADPRNAYFDNFPLVAPVERYSLYGQLRYDLGSDLEFKMDASYGRVTAELVGAQTRDTNIVIQRDNPFLPESVVDRMTALGLTSFTFGRIGQDLGPMVGRTTRETARIAAGLEGRIGQGWSWDVYYQYGQTDYAQTASNNRINDNFLRAVDAVEASDGSIVCRSTLTDPTNQLVQGCAPLNLFGQNNFSAAAKAYAYGTAQQNTKLTQHVVAATLRGDLFEGWAGAIPVAIGAEYRVEDAEGSADPVSTALRFYTSPGSGITGPAVEVKEAFAEAALPLARDLPFMQSLELNGAVRVTDYSTSGTVTTWKVGGVWDVSSLLRVRATRSRDIRAPNFFELYSPPSTSFQRIDDPRFDGASELVPVLIGGNEQLRPETADTFTAGVVVSPMRGLRIAADYYDIRLDGAISTLGGGTIVARCEQGATEFCALIDRDPVTQQLLGVRNINLNVNSLKVRGVDFEASYRTGLADGTLDIRLLGTHVIDLITVDSGGTVDRAGMNGAPTSQTSGVPSWTVTGNIGWSKGPFAAQLQGRYVSSGVYNALLIGPGEEGYAPTAPNSISDNRIGARVYLNLNSQITVYESGRQKLELFGVANNLLDTMPPNNTPSSSGPGNAVLYDVIGRAYKIGVRFAY</sequence>
<dbReference type="InterPro" id="IPR037066">
    <property type="entry name" value="Plug_dom_sf"/>
</dbReference>
<dbReference type="SUPFAM" id="SSF56935">
    <property type="entry name" value="Porins"/>
    <property type="match status" value="1"/>
</dbReference>
<comment type="caution">
    <text evidence="12">The sequence shown here is derived from an EMBL/GenBank/DDBJ whole genome shotgun (WGS) entry which is preliminary data.</text>
</comment>
<evidence type="ECO:0000259" key="10">
    <source>
        <dbReference type="Pfam" id="PF00593"/>
    </source>
</evidence>
<protein>
    <submittedName>
        <fullName evidence="12">Outer membrane receptor protein involved in Fe transport</fullName>
    </submittedName>
</protein>
<comment type="similarity">
    <text evidence="8 9">Belongs to the TonB-dependent receptor family.</text>
</comment>
<keyword evidence="7 8" id="KW-0998">Cell outer membrane</keyword>